<gene>
    <name evidence="1" type="ORF">PO250_02080</name>
</gene>
<organism evidence="1 2">
    <name type="scientific">Limosilactobacillus mucosae</name>
    <name type="common">Lactobacillus mucosae</name>
    <dbReference type="NCBI Taxonomy" id="97478"/>
    <lineage>
        <taxon>Bacteria</taxon>
        <taxon>Bacillati</taxon>
        <taxon>Bacillota</taxon>
        <taxon>Bacilli</taxon>
        <taxon>Lactobacillales</taxon>
        <taxon>Lactobacillaceae</taxon>
        <taxon>Limosilactobacillus</taxon>
    </lineage>
</organism>
<proteinExistence type="predicted"/>
<dbReference type="Proteomes" id="UP001220670">
    <property type="component" value="Unassembled WGS sequence"/>
</dbReference>
<reference evidence="1" key="1">
    <citation type="submission" date="2023-01" db="EMBL/GenBank/DDBJ databases">
        <title>Genome analysis of 13 Lactobacillus isolated from gut of wild boar.</title>
        <authorList>
            <person name="Papp P."/>
            <person name="Libisch B."/>
            <person name="Nagy T."/>
            <person name="Olasz F."/>
        </authorList>
    </citation>
    <scope>NUCLEOTIDE SEQUENCE</scope>
    <source>
        <strain evidence="1">F146</strain>
    </source>
</reference>
<evidence type="ECO:0000313" key="1">
    <source>
        <dbReference type="EMBL" id="MDC2829125.1"/>
    </source>
</evidence>
<dbReference type="RefSeq" id="WP_272225785.1">
    <property type="nucleotide sequence ID" value="NZ_JAQONE010000006.1"/>
</dbReference>
<dbReference type="AlphaFoldDB" id="A0AAJ1HV91"/>
<comment type="caution">
    <text evidence="1">The sequence shown here is derived from an EMBL/GenBank/DDBJ whole genome shotgun (WGS) entry which is preliminary data.</text>
</comment>
<name>A0AAJ1HV91_LIMMU</name>
<sequence>MKDNDFFFNQNQSESTAKIAQWLSDTAYKLINDSNGDLFVDINEYYCHSESSLYVIKKQTLVLTSRTNPKQHYVVFAAKNYFSDQHKNVVGYVMAEEQNPQTLKFKDADINVVGEYWVGYRQGSRNTMVVLFSEEEYKTLEKKILARKEFNRWKKLQVVYTTHMSHTNIIGAKQNAVLEKVRTANHIKTFVTNRNGNTKILDIDVNVATGKLHVAEYPHSWHLDRKKA</sequence>
<protein>
    <submittedName>
        <fullName evidence="1">Uncharacterized protein</fullName>
    </submittedName>
</protein>
<dbReference type="EMBL" id="JAQONE010000006">
    <property type="protein sequence ID" value="MDC2829125.1"/>
    <property type="molecule type" value="Genomic_DNA"/>
</dbReference>
<evidence type="ECO:0000313" key="2">
    <source>
        <dbReference type="Proteomes" id="UP001220670"/>
    </source>
</evidence>
<accession>A0AAJ1HV91</accession>